<accession>A0A9P4YWT4</accession>
<sequence length="379" mass="42863">MDSLPPEILDHIISCLDDTDTATDKLYGEPADLLDASLATVDIKNASLVNSTWRNACRRRLFQHIRWTIRPEEYEYQPAEGSYPPPLGHDLHRFLDSIATTWPGGESVVANVRSLRLVSGEAKGTFCMRRDATANLWPSIFSRINPRRVTAIGDPAALSIILGLGYLEGSSAWMFDLPIQLVQVTRRNAASTDPSTSYSCRGMPTLFSVRQWDSLLLNEGSFIPTYATYDYHHHVQPSLLHMLPASDGIAFDDFAYVSAFPTSPYFTVVFLLHMPTAKNIYIQIVPRELDFTRRLPPSTLGHLDIRDPWMECISVWSSVGDIIFRGADLRPRWKHVDTFEMGATDHIENIWNDVEHRAVAQKPGELRWGIARQGLLVRR</sequence>
<evidence type="ECO:0000313" key="2">
    <source>
        <dbReference type="Proteomes" id="UP000749293"/>
    </source>
</evidence>
<dbReference type="Proteomes" id="UP000749293">
    <property type="component" value="Unassembled WGS sequence"/>
</dbReference>
<keyword evidence="2" id="KW-1185">Reference proteome</keyword>
<dbReference type="OrthoDB" id="5296720at2759"/>
<name>A0A9P4YWT4_9HYPO</name>
<reference evidence="1" key="1">
    <citation type="submission" date="2020-03" db="EMBL/GenBank/DDBJ databases">
        <title>Site-based positive gene gene selection in Geosmithia morbida across the United States reveals a broad range of putative effectors and factors for local host and environmental adapation.</title>
        <authorList>
            <person name="Onufrak A."/>
            <person name="Murdoch R.W."/>
            <person name="Gazis R."/>
            <person name="Huff M."/>
            <person name="Staton M."/>
            <person name="Klingeman W."/>
            <person name="Hadziabdic D."/>
        </authorList>
    </citation>
    <scope>NUCLEOTIDE SEQUENCE</scope>
    <source>
        <strain evidence="1">1262</strain>
    </source>
</reference>
<comment type="caution">
    <text evidence="1">The sequence shown here is derived from an EMBL/GenBank/DDBJ whole genome shotgun (WGS) entry which is preliminary data.</text>
</comment>
<organism evidence="1 2">
    <name type="scientific">Geosmithia morbida</name>
    <dbReference type="NCBI Taxonomy" id="1094350"/>
    <lineage>
        <taxon>Eukaryota</taxon>
        <taxon>Fungi</taxon>
        <taxon>Dikarya</taxon>
        <taxon>Ascomycota</taxon>
        <taxon>Pezizomycotina</taxon>
        <taxon>Sordariomycetes</taxon>
        <taxon>Hypocreomycetidae</taxon>
        <taxon>Hypocreales</taxon>
        <taxon>Bionectriaceae</taxon>
        <taxon>Geosmithia</taxon>
    </lineage>
</organism>
<dbReference type="EMBL" id="JAANYQ010000004">
    <property type="protein sequence ID" value="KAF4124305.1"/>
    <property type="molecule type" value="Genomic_DNA"/>
</dbReference>
<dbReference type="AlphaFoldDB" id="A0A9P4YWT4"/>
<dbReference type="RefSeq" id="XP_035322957.1">
    <property type="nucleotide sequence ID" value="XM_035466945.1"/>
</dbReference>
<evidence type="ECO:0000313" key="1">
    <source>
        <dbReference type="EMBL" id="KAF4124305.1"/>
    </source>
</evidence>
<protein>
    <submittedName>
        <fullName evidence="1">F-box domain protein</fullName>
    </submittedName>
</protein>
<dbReference type="GeneID" id="55971199"/>
<gene>
    <name evidence="1" type="ORF">GMORB2_4971</name>
</gene>
<dbReference type="CDD" id="cd09917">
    <property type="entry name" value="F-box_SF"/>
    <property type="match status" value="1"/>
</dbReference>
<proteinExistence type="predicted"/>